<organism evidence="2 3">
    <name type="scientific">Ravibacter arvi</name>
    <dbReference type="NCBI Taxonomy" id="2051041"/>
    <lineage>
        <taxon>Bacteria</taxon>
        <taxon>Pseudomonadati</taxon>
        <taxon>Bacteroidota</taxon>
        <taxon>Cytophagia</taxon>
        <taxon>Cytophagales</taxon>
        <taxon>Spirosomataceae</taxon>
        <taxon>Ravibacter</taxon>
    </lineage>
</organism>
<evidence type="ECO:0000313" key="3">
    <source>
        <dbReference type="Proteomes" id="UP001501508"/>
    </source>
</evidence>
<name>A0ABP8M2B9_9BACT</name>
<accession>A0ABP8M2B9</accession>
<proteinExistence type="predicted"/>
<evidence type="ECO:0000256" key="1">
    <source>
        <dbReference type="SAM" id="SignalP"/>
    </source>
</evidence>
<gene>
    <name evidence="2" type="ORF">GCM10023091_25350</name>
</gene>
<feature type="chain" id="PRO_5045395638" description="Lipoprotein" evidence="1">
    <location>
        <begin position="21"/>
        <end position="161"/>
    </location>
</feature>
<dbReference type="EMBL" id="BAABEY010000025">
    <property type="protein sequence ID" value="GAA4440951.1"/>
    <property type="molecule type" value="Genomic_DNA"/>
</dbReference>
<protein>
    <recommendedName>
        <fullName evidence="4">Lipoprotein</fullName>
    </recommendedName>
</protein>
<evidence type="ECO:0000313" key="2">
    <source>
        <dbReference type="EMBL" id="GAA4440951.1"/>
    </source>
</evidence>
<dbReference type="PROSITE" id="PS51257">
    <property type="entry name" value="PROKAR_LIPOPROTEIN"/>
    <property type="match status" value="1"/>
</dbReference>
<evidence type="ECO:0008006" key="4">
    <source>
        <dbReference type="Google" id="ProtNLM"/>
    </source>
</evidence>
<reference evidence="3" key="1">
    <citation type="journal article" date="2019" name="Int. J. Syst. Evol. Microbiol.">
        <title>The Global Catalogue of Microorganisms (GCM) 10K type strain sequencing project: providing services to taxonomists for standard genome sequencing and annotation.</title>
        <authorList>
            <consortium name="The Broad Institute Genomics Platform"/>
            <consortium name="The Broad Institute Genome Sequencing Center for Infectious Disease"/>
            <person name="Wu L."/>
            <person name="Ma J."/>
        </authorList>
    </citation>
    <scope>NUCLEOTIDE SEQUENCE [LARGE SCALE GENOMIC DNA]</scope>
    <source>
        <strain evidence="3">JCM 31920</strain>
    </source>
</reference>
<dbReference type="Proteomes" id="UP001501508">
    <property type="component" value="Unassembled WGS sequence"/>
</dbReference>
<dbReference type="RefSeq" id="WP_345029675.1">
    <property type="nucleotide sequence ID" value="NZ_BAABEY010000025.1"/>
</dbReference>
<comment type="caution">
    <text evidence="2">The sequence shown here is derived from an EMBL/GenBank/DDBJ whole genome shotgun (WGS) entry which is preliminary data.</text>
</comment>
<sequence length="161" mass="18412">MKYFLLAPVFYFLFSSCSRSDTPTPKAQVYVYADIDGKPFRYEGEDNYVAENRHWGYRPIFYFGCDINEYEGFALGTTGSLSGKPETLDVLGALYSNSRFDTYASGFLADDEERPFKGKCTITRVTNDFVEGTFYVDVYSEYGKGSKTLKVTNGRFRVKYN</sequence>
<keyword evidence="3" id="KW-1185">Reference proteome</keyword>
<feature type="signal peptide" evidence="1">
    <location>
        <begin position="1"/>
        <end position="20"/>
    </location>
</feature>
<keyword evidence="1" id="KW-0732">Signal</keyword>